<evidence type="ECO:0000313" key="3">
    <source>
        <dbReference type="Proteomes" id="UP001642409"/>
    </source>
</evidence>
<dbReference type="AlphaFoldDB" id="A0AA86QGA4"/>
<reference evidence="1" key="1">
    <citation type="submission" date="2023-06" db="EMBL/GenBank/DDBJ databases">
        <authorList>
            <person name="Kurt Z."/>
        </authorList>
    </citation>
    <scope>NUCLEOTIDE SEQUENCE</scope>
</reference>
<organism evidence="1">
    <name type="scientific">Hexamita inflata</name>
    <dbReference type="NCBI Taxonomy" id="28002"/>
    <lineage>
        <taxon>Eukaryota</taxon>
        <taxon>Metamonada</taxon>
        <taxon>Diplomonadida</taxon>
        <taxon>Hexamitidae</taxon>
        <taxon>Hexamitinae</taxon>
        <taxon>Hexamita</taxon>
    </lineage>
</organism>
<dbReference type="EMBL" id="CATOUU010000902">
    <property type="protein sequence ID" value="CAI9958170.1"/>
    <property type="molecule type" value="Genomic_DNA"/>
</dbReference>
<dbReference type="Gene3D" id="1.20.5.340">
    <property type="match status" value="1"/>
</dbReference>
<dbReference type="Proteomes" id="UP001642409">
    <property type="component" value="Unassembled WGS sequence"/>
</dbReference>
<accession>A0AA86QGA4</accession>
<name>A0AA86QGA4_9EUKA</name>
<evidence type="ECO:0000313" key="2">
    <source>
        <dbReference type="EMBL" id="CAL6058279.1"/>
    </source>
</evidence>
<comment type="caution">
    <text evidence="1">The sequence shown here is derived from an EMBL/GenBank/DDBJ whole genome shotgun (WGS) entry which is preliminary data.</text>
</comment>
<proteinExistence type="predicted"/>
<keyword evidence="3" id="KW-1185">Reference proteome</keyword>
<protein>
    <submittedName>
        <fullName evidence="1">Uncharacterized protein</fullName>
    </submittedName>
</protein>
<gene>
    <name evidence="1" type="ORF">HINF_LOCUS45815</name>
    <name evidence="2" type="ORF">HINF_LOCUS48169</name>
</gene>
<evidence type="ECO:0000313" key="1">
    <source>
        <dbReference type="EMBL" id="CAI9958170.1"/>
    </source>
</evidence>
<dbReference type="EMBL" id="CAXDID020000220">
    <property type="protein sequence ID" value="CAL6058279.1"/>
    <property type="molecule type" value="Genomic_DNA"/>
</dbReference>
<reference evidence="2 3" key="2">
    <citation type="submission" date="2024-07" db="EMBL/GenBank/DDBJ databases">
        <authorList>
            <person name="Akdeniz Z."/>
        </authorList>
    </citation>
    <scope>NUCLEOTIDE SEQUENCE [LARGE SCALE GENOMIC DNA]</scope>
</reference>
<sequence>MIKKYNFMNLSQHIISQNNNLILQAKKIKYAGQSIDITNDNQIEFRDNTNQNKVFINTKNNQSNIQIDINQLEGKSLNNFTIKNLRSNNIIISSQIDGDFDLEKTIDEMIEAHKLNQQKITEIQIQIEANKIAQDQINSIFGTDIQNINSTVLNHTQQIQQLFIDNNNFKVFQTLTETRLQTIETKNTEQDNTLDAHWSKILEIIALLNEIDASYITKSDLNGLASEASVIGLGITIGAIGIEATAAAAAAATANSTAGSALTMSTANGTAIAQLVTEVSSLTSTTTQLQVKEELLEGDVTVLKTDNTTTKTEVYATKTALNTFIKLQGVIDAEMQGQITALQTMKANKADLDDYVLKQNDTNTQINTNLLQLGSTKADISDTYTKSEIDSQQLAQDTIISTKSNISDVYTKSETISKYYDKIDSDTLFQLKTDSDIALNNMMSLITNLDETKVNISDVYTKPQIDKKSEDIYVFIDTLISTKANISDVYTKSQIDTKSEDIYVFIDSQQQAQDTIIATKANTSDVYTKTFIDSQQKVQNDAIALIQTKDSVQDHDISNMKIDVSNNNTNVQNCMIKVTENTNDIKVIKSDVTVIKSDIVTLKNSSSNIPFLEGRLITLENKYIDQNIIVNGTKNYLEQTMIPEQTSQNNNIQTLQNQMSSVISVNNDQANRIASIENSVQSDQNMNNYSFTMYGGLTIKFGKMDVGGALSQKSVSFTKPFKYAVNAAFVSCWGNSNSGGGADVGYIVADLLGVTITADYANSGGNKSNIYSWMVIGM</sequence>